<comment type="similarity">
    <text evidence="2">Belongs to the autoinducer-2 exporter (AI-2E) (TC 2.A.86) family.</text>
</comment>
<evidence type="ECO:0000256" key="3">
    <source>
        <dbReference type="ARBA" id="ARBA00022692"/>
    </source>
</evidence>
<reference evidence="8" key="1">
    <citation type="journal article" date="2019" name="Int. J. Syst. Evol. Microbiol.">
        <title>The Global Catalogue of Microorganisms (GCM) 10K type strain sequencing project: providing services to taxonomists for standard genome sequencing and annotation.</title>
        <authorList>
            <consortium name="The Broad Institute Genomics Platform"/>
            <consortium name="The Broad Institute Genome Sequencing Center for Infectious Disease"/>
            <person name="Wu L."/>
            <person name="Ma J."/>
        </authorList>
    </citation>
    <scope>NUCLEOTIDE SEQUENCE [LARGE SCALE GENOMIC DNA]</scope>
    <source>
        <strain evidence="8">CGMCC 1.16306</strain>
    </source>
</reference>
<evidence type="ECO:0000256" key="1">
    <source>
        <dbReference type="ARBA" id="ARBA00004141"/>
    </source>
</evidence>
<feature type="transmembrane region" description="Helical" evidence="6">
    <location>
        <begin position="314"/>
        <end position="344"/>
    </location>
</feature>
<accession>A0ABV9GLJ6</accession>
<dbReference type="PANTHER" id="PTHR21716:SF15">
    <property type="entry name" value="TRANSPORT PROTEIN YRRI-RELATED"/>
    <property type="match status" value="1"/>
</dbReference>
<organism evidence="7 8">
    <name type="scientific">Camelliibacillus cellulosilyticus</name>
    <dbReference type="NCBI Taxonomy" id="2174486"/>
    <lineage>
        <taxon>Bacteria</taxon>
        <taxon>Bacillati</taxon>
        <taxon>Bacillota</taxon>
        <taxon>Bacilli</taxon>
        <taxon>Bacillales</taxon>
        <taxon>Sporolactobacillaceae</taxon>
        <taxon>Camelliibacillus</taxon>
    </lineage>
</organism>
<evidence type="ECO:0000313" key="8">
    <source>
        <dbReference type="Proteomes" id="UP001596022"/>
    </source>
</evidence>
<keyword evidence="3 6" id="KW-0812">Transmembrane</keyword>
<keyword evidence="5 6" id="KW-0472">Membrane</keyword>
<feature type="transmembrane region" description="Helical" evidence="6">
    <location>
        <begin position="280"/>
        <end position="302"/>
    </location>
</feature>
<gene>
    <name evidence="7" type="ORF">ACFO4N_05100</name>
</gene>
<comment type="subcellular location">
    <subcellularLocation>
        <location evidence="1">Membrane</location>
        <topology evidence="1">Multi-pass membrane protein</topology>
    </subcellularLocation>
</comment>
<dbReference type="Proteomes" id="UP001596022">
    <property type="component" value="Unassembled WGS sequence"/>
</dbReference>
<dbReference type="InterPro" id="IPR002549">
    <property type="entry name" value="AI-2E-like"/>
</dbReference>
<feature type="transmembrane region" description="Helical" evidence="6">
    <location>
        <begin position="244"/>
        <end position="273"/>
    </location>
</feature>
<feature type="transmembrane region" description="Helical" evidence="6">
    <location>
        <begin position="69"/>
        <end position="91"/>
    </location>
</feature>
<comment type="caution">
    <text evidence="7">The sequence shown here is derived from an EMBL/GenBank/DDBJ whole genome shotgun (WGS) entry which is preliminary data.</text>
</comment>
<name>A0ABV9GLJ6_9BACL</name>
<dbReference type="Pfam" id="PF01594">
    <property type="entry name" value="AI-2E_transport"/>
    <property type="match status" value="1"/>
</dbReference>
<feature type="transmembrane region" description="Helical" evidence="6">
    <location>
        <begin position="221"/>
        <end position="238"/>
    </location>
</feature>
<keyword evidence="4 6" id="KW-1133">Transmembrane helix</keyword>
<feature type="transmembrane region" description="Helical" evidence="6">
    <location>
        <begin position="162"/>
        <end position="180"/>
    </location>
</feature>
<evidence type="ECO:0000256" key="2">
    <source>
        <dbReference type="ARBA" id="ARBA00009773"/>
    </source>
</evidence>
<evidence type="ECO:0000256" key="4">
    <source>
        <dbReference type="ARBA" id="ARBA00022989"/>
    </source>
</evidence>
<evidence type="ECO:0000256" key="5">
    <source>
        <dbReference type="ARBA" id="ARBA00023136"/>
    </source>
</evidence>
<feature type="transmembrane region" description="Helical" evidence="6">
    <location>
        <begin position="36"/>
        <end position="57"/>
    </location>
</feature>
<sequence length="363" mass="40884">MKKWGTAEWLKKLSVFLLFILNCWILLKLLPFVGRVLGYTIAILAPFLIAILISYLLHPLIDRLQRHGIPRSVAILIIYILFFGIIAFAAIKGTPILIKEMHSFGKQAPELTKWYQDEINRFYYATADLPEAVHDHFDRVVASIERGMNRVIGNVVYGVQKLFRSIFTIMLIPFIVFYLLKDLAGIKAWLYRHTPEKWREPARRLAADVDDSLGSYIRGQLLVCTVLGGAAILGLWLLKVPYSGLLGIFVGITDIIPYFGPIIGAIPAVLLAITISTQKAIFVVILIAVLQFLEGNILSPLIVGKSVNIHPIFIMLALVIGGDMGGIIGMLLAVPAFVSFRVIFRHIWYYYRKKIDNREGSHL</sequence>
<evidence type="ECO:0000256" key="6">
    <source>
        <dbReference type="SAM" id="Phobius"/>
    </source>
</evidence>
<dbReference type="EMBL" id="JBHSFW010000001">
    <property type="protein sequence ID" value="MFC4618105.1"/>
    <property type="molecule type" value="Genomic_DNA"/>
</dbReference>
<proteinExistence type="inferred from homology"/>
<dbReference type="PANTHER" id="PTHR21716">
    <property type="entry name" value="TRANSMEMBRANE PROTEIN"/>
    <property type="match status" value="1"/>
</dbReference>
<evidence type="ECO:0000313" key="7">
    <source>
        <dbReference type="EMBL" id="MFC4618105.1"/>
    </source>
</evidence>
<dbReference type="RefSeq" id="WP_376845110.1">
    <property type="nucleotide sequence ID" value="NZ_JBHSFW010000001.1"/>
</dbReference>
<keyword evidence="8" id="KW-1185">Reference proteome</keyword>
<feature type="transmembrane region" description="Helical" evidence="6">
    <location>
        <begin position="12"/>
        <end position="30"/>
    </location>
</feature>
<protein>
    <submittedName>
        <fullName evidence="7">AI-2E family transporter</fullName>
    </submittedName>
</protein>